<feature type="signal peptide" evidence="13">
    <location>
        <begin position="1"/>
        <end position="16"/>
    </location>
</feature>
<dbReference type="InterPro" id="IPR034164">
    <property type="entry name" value="Pepsin-like_dom"/>
</dbReference>
<dbReference type="GO" id="GO:0006508">
    <property type="term" value="P:proteolysis"/>
    <property type="evidence" value="ECO:0007669"/>
    <property type="project" value="UniProtKB-KW"/>
</dbReference>
<evidence type="ECO:0000256" key="5">
    <source>
        <dbReference type="ARBA" id="ARBA00022729"/>
    </source>
</evidence>
<evidence type="ECO:0000256" key="3">
    <source>
        <dbReference type="ARBA" id="ARBA00022525"/>
    </source>
</evidence>
<keyword evidence="10" id="KW-0325">Glycoprotein</keyword>
<dbReference type="FunFam" id="2.40.70.10:FF:000058">
    <property type="entry name" value="ASpartyl Protease"/>
    <property type="match status" value="1"/>
</dbReference>
<feature type="active site" evidence="11">
    <location>
        <position position="265"/>
    </location>
</feature>
<dbReference type="Proteomes" id="UP001177023">
    <property type="component" value="Unassembled WGS sequence"/>
</dbReference>
<keyword evidence="6 12" id="KW-0064">Aspartyl protease</keyword>
<comment type="subcellular location">
    <subcellularLocation>
        <location evidence="1">Secreted</location>
    </subcellularLocation>
</comment>
<dbReference type="SUPFAM" id="SSF50630">
    <property type="entry name" value="Acid proteases"/>
    <property type="match status" value="1"/>
</dbReference>
<dbReference type="GO" id="GO:0005764">
    <property type="term" value="C:lysosome"/>
    <property type="evidence" value="ECO:0007669"/>
    <property type="project" value="TreeGrafter"/>
</dbReference>
<feature type="non-terminal residue" evidence="15">
    <location>
        <position position="379"/>
    </location>
</feature>
<accession>A0AA36D7V2</accession>
<proteinExistence type="inferred from homology"/>
<dbReference type="Pfam" id="PF00026">
    <property type="entry name" value="Asp"/>
    <property type="match status" value="2"/>
</dbReference>
<evidence type="ECO:0000256" key="9">
    <source>
        <dbReference type="ARBA" id="ARBA00023157"/>
    </source>
</evidence>
<dbReference type="InterPro" id="IPR033121">
    <property type="entry name" value="PEPTIDASE_A1"/>
</dbReference>
<protein>
    <recommendedName>
        <fullName evidence="14">Peptidase A1 domain-containing protein</fullName>
    </recommendedName>
</protein>
<evidence type="ECO:0000313" key="15">
    <source>
        <dbReference type="EMBL" id="CAJ0582406.1"/>
    </source>
</evidence>
<dbReference type="GO" id="GO:0004190">
    <property type="term" value="F:aspartic-type endopeptidase activity"/>
    <property type="evidence" value="ECO:0007669"/>
    <property type="project" value="UniProtKB-KW"/>
</dbReference>
<dbReference type="InterPro" id="IPR021109">
    <property type="entry name" value="Peptidase_aspartic_dom_sf"/>
</dbReference>
<evidence type="ECO:0000313" key="16">
    <source>
        <dbReference type="Proteomes" id="UP001177023"/>
    </source>
</evidence>
<feature type="chain" id="PRO_5041449084" description="Peptidase A1 domain-containing protein" evidence="13">
    <location>
        <begin position="17"/>
        <end position="379"/>
    </location>
</feature>
<keyword evidence="7 12" id="KW-0378">Hydrolase</keyword>
<dbReference type="PANTHER" id="PTHR47966:SF45">
    <property type="entry name" value="PEPTIDASE A1 DOMAIN-CONTAINING PROTEIN"/>
    <property type="match status" value="1"/>
</dbReference>
<keyword evidence="4 12" id="KW-0645">Protease</keyword>
<evidence type="ECO:0000259" key="14">
    <source>
        <dbReference type="PROSITE" id="PS51767"/>
    </source>
</evidence>
<dbReference type="InterPro" id="IPR001461">
    <property type="entry name" value="Aspartic_peptidase_A1"/>
</dbReference>
<comment type="similarity">
    <text evidence="2 12">Belongs to the peptidase A1 family.</text>
</comment>
<evidence type="ECO:0000256" key="1">
    <source>
        <dbReference type="ARBA" id="ARBA00004613"/>
    </source>
</evidence>
<organism evidence="15 16">
    <name type="scientific">Mesorhabditis spiculigera</name>
    <dbReference type="NCBI Taxonomy" id="96644"/>
    <lineage>
        <taxon>Eukaryota</taxon>
        <taxon>Metazoa</taxon>
        <taxon>Ecdysozoa</taxon>
        <taxon>Nematoda</taxon>
        <taxon>Chromadorea</taxon>
        <taxon>Rhabditida</taxon>
        <taxon>Rhabditina</taxon>
        <taxon>Rhabditomorpha</taxon>
        <taxon>Rhabditoidea</taxon>
        <taxon>Rhabditidae</taxon>
        <taxon>Mesorhabditinae</taxon>
        <taxon>Mesorhabditis</taxon>
    </lineage>
</organism>
<dbReference type="PROSITE" id="PS00141">
    <property type="entry name" value="ASP_PROTEASE"/>
    <property type="match status" value="1"/>
</dbReference>
<feature type="active site" evidence="11">
    <location>
        <position position="96"/>
    </location>
</feature>
<dbReference type="InterPro" id="IPR001969">
    <property type="entry name" value="Aspartic_peptidase_AS"/>
</dbReference>
<evidence type="ECO:0000256" key="7">
    <source>
        <dbReference type="ARBA" id="ARBA00022801"/>
    </source>
</evidence>
<dbReference type="GO" id="GO:0005576">
    <property type="term" value="C:extracellular region"/>
    <property type="evidence" value="ECO:0007669"/>
    <property type="project" value="UniProtKB-SubCell"/>
</dbReference>
<dbReference type="EMBL" id="CATQJA010002664">
    <property type="protein sequence ID" value="CAJ0582406.1"/>
    <property type="molecule type" value="Genomic_DNA"/>
</dbReference>
<feature type="domain" description="Peptidase A1" evidence="14">
    <location>
        <begin position="78"/>
        <end position="373"/>
    </location>
</feature>
<evidence type="ECO:0000256" key="8">
    <source>
        <dbReference type="ARBA" id="ARBA00023145"/>
    </source>
</evidence>
<name>A0AA36D7V2_9BILA</name>
<dbReference type="PRINTS" id="PR00792">
    <property type="entry name" value="PEPSIN"/>
</dbReference>
<dbReference type="AlphaFoldDB" id="A0AA36D7V2"/>
<evidence type="ECO:0000256" key="4">
    <source>
        <dbReference type="ARBA" id="ARBA00022670"/>
    </source>
</evidence>
<dbReference type="PANTHER" id="PTHR47966">
    <property type="entry name" value="BETA-SITE APP-CLEAVING ENZYME, ISOFORM A-RELATED"/>
    <property type="match status" value="1"/>
</dbReference>
<keyword evidence="16" id="KW-1185">Reference proteome</keyword>
<evidence type="ECO:0000256" key="2">
    <source>
        <dbReference type="ARBA" id="ARBA00007447"/>
    </source>
</evidence>
<sequence length="379" mass="42603">MRLLLPLFGLLCLCEAGVFQIPLTYQVSKMRRMLSEGRGVWGAHLKKKRAAKADFLKQNPKFHGSYPQKVYDYEDEEYLGNVTIGTPEQSFKVILDTGSADFWVPDKICTDDMDCEQCMQSDDFDCDFDCQDPFCCDYITRKFKVPKSTFGMAVHLADFFASDPIDGILGLAFRSLSVSDSTPVLINAINQGLLDQPAFNVYLGKVGNQDGVYGGVYTYGGLDPDHCGDVIAYQPLSSATYFQYKMTEVVAGNYSFKWNWEVISDTGTSFIGMPTWQSKAIAKEFGAWYDKEDEVYEIACNATIPDIVLTIGGKQYAIQQENLIVTAGEPDNKYCYLAIFDWDGDGTDWILGDPFIRQFCHVFDIGKQRVGFAPSKDWN</sequence>
<evidence type="ECO:0000256" key="11">
    <source>
        <dbReference type="PIRSR" id="PIRSR601461-1"/>
    </source>
</evidence>
<evidence type="ECO:0000256" key="13">
    <source>
        <dbReference type="SAM" id="SignalP"/>
    </source>
</evidence>
<dbReference type="CDD" id="cd05471">
    <property type="entry name" value="pepsin_like"/>
    <property type="match status" value="1"/>
</dbReference>
<comment type="caution">
    <text evidence="15">The sequence shown here is derived from an EMBL/GenBank/DDBJ whole genome shotgun (WGS) entry which is preliminary data.</text>
</comment>
<reference evidence="15" key="1">
    <citation type="submission" date="2023-06" db="EMBL/GenBank/DDBJ databases">
        <authorList>
            <person name="Delattre M."/>
        </authorList>
    </citation>
    <scope>NUCLEOTIDE SEQUENCE</scope>
    <source>
        <strain evidence="15">AF72</strain>
    </source>
</reference>
<evidence type="ECO:0000256" key="10">
    <source>
        <dbReference type="ARBA" id="ARBA00023180"/>
    </source>
</evidence>
<dbReference type="PROSITE" id="PS51767">
    <property type="entry name" value="PEPTIDASE_A1"/>
    <property type="match status" value="1"/>
</dbReference>
<evidence type="ECO:0000256" key="12">
    <source>
        <dbReference type="RuleBase" id="RU000454"/>
    </source>
</evidence>
<keyword evidence="3" id="KW-0964">Secreted</keyword>
<gene>
    <name evidence="15" type="ORF">MSPICULIGERA_LOCUS20539</name>
</gene>
<keyword evidence="8" id="KW-0865">Zymogen</keyword>
<dbReference type="Gene3D" id="2.40.70.10">
    <property type="entry name" value="Acid Proteases"/>
    <property type="match status" value="3"/>
</dbReference>
<evidence type="ECO:0000256" key="6">
    <source>
        <dbReference type="ARBA" id="ARBA00022750"/>
    </source>
</evidence>
<keyword evidence="9" id="KW-1015">Disulfide bond</keyword>
<keyword evidence="5 13" id="KW-0732">Signal</keyword>